<organism evidence="2 3">
    <name type="scientific">Bacillus sonorensis</name>
    <dbReference type="NCBI Taxonomy" id="119858"/>
    <lineage>
        <taxon>Bacteria</taxon>
        <taxon>Bacillati</taxon>
        <taxon>Bacillota</taxon>
        <taxon>Bacilli</taxon>
        <taxon>Bacillales</taxon>
        <taxon>Bacillaceae</taxon>
        <taxon>Bacillus</taxon>
    </lineage>
</organism>
<gene>
    <name evidence="2" type="primary">srtB</name>
    <name evidence="2" type="ORF">S101395_01736</name>
</gene>
<dbReference type="PIRSF" id="PIRSF030150">
    <property type="entry name" value="UCP030150"/>
    <property type="match status" value="1"/>
</dbReference>
<keyword evidence="1 2" id="KW-0378">Hydrolase</keyword>
<name>A0ABN5AG18_9BACI</name>
<dbReference type="GeneID" id="92854241"/>
<evidence type="ECO:0000256" key="1">
    <source>
        <dbReference type="ARBA" id="ARBA00022801"/>
    </source>
</evidence>
<sequence>MKRTGTDQKKKSSPFQRLLTVICLCVLIYSGWQLAGELFGYYQNRKVLAEAQTMFDRNAAKAENKRGIRPQFDQLRKVNRDIVGWIELKDTMINYPIVQAEDNDFYLFRNYKKADTKAGSIFMDYRNSVKNESPNTVIYGHRMKDGSMFAQLTKYLKKDFFEAHRTFHYDTLYKSYEAEIFAVYNTTVDFDYIQTDFQDLGEYAQFLHQVKNKSIYQTDTDVSTDDLILTLSTCDYFLSSETGRLVVQAKLKEVT</sequence>
<dbReference type="RefSeq" id="WP_006637676.1">
    <property type="nucleotide sequence ID" value="NZ_CABJEH010000003.1"/>
</dbReference>
<dbReference type="GO" id="GO:0016787">
    <property type="term" value="F:hydrolase activity"/>
    <property type="evidence" value="ECO:0007669"/>
    <property type="project" value="UniProtKB-KW"/>
</dbReference>
<evidence type="ECO:0000313" key="2">
    <source>
        <dbReference type="EMBL" id="ASB88245.1"/>
    </source>
</evidence>
<dbReference type="Pfam" id="PF04203">
    <property type="entry name" value="Sortase"/>
    <property type="match status" value="1"/>
</dbReference>
<evidence type="ECO:0000313" key="3">
    <source>
        <dbReference type="Proteomes" id="UP000196877"/>
    </source>
</evidence>
<dbReference type="InterPro" id="IPR009835">
    <property type="entry name" value="SrtB"/>
</dbReference>
<protein>
    <submittedName>
        <fullName evidence="2">Sortase A</fullName>
        <ecNumber evidence="2">3.4.22.70</ecNumber>
    </submittedName>
</protein>
<reference evidence="2 3" key="1">
    <citation type="submission" date="2017-06" db="EMBL/GenBank/DDBJ databases">
        <title>Genome sequence of Bacillus sonorensis strain SRCM101395.</title>
        <authorList>
            <person name="Cho S.H."/>
        </authorList>
    </citation>
    <scope>NUCLEOTIDE SEQUENCE [LARGE SCALE GENOMIC DNA]</scope>
    <source>
        <strain evidence="2 3">SRCM101395</strain>
    </source>
</reference>
<dbReference type="NCBIfam" id="TIGR03064">
    <property type="entry name" value="sortase_srtB"/>
    <property type="match status" value="1"/>
</dbReference>
<proteinExistence type="predicted"/>
<dbReference type="CDD" id="cd05826">
    <property type="entry name" value="Sortase_B"/>
    <property type="match status" value="1"/>
</dbReference>
<dbReference type="Gene3D" id="2.40.260.10">
    <property type="entry name" value="Sortase"/>
    <property type="match status" value="1"/>
</dbReference>
<dbReference type="EC" id="3.4.22.70" evidence="2"/>
<keyword evidence="3" id="KW-1185">Reference proteome</keyword>
<dbReference type="InterPro" id="IPR023365">
    <property type="entry name" value="Sortase_dom-sf"/>
</dbReference>
<dbReference type="EMBL" id="CP021920">
    <property type="protein sequence ID" value="ASB88245.1"/>
    <property type="molecule type" value="Genomic_DNA"/>
</dbReference>
<dbReference type="InterPro" id="IPR015986">
    <property type="entry name" value="SrtB_Firmicute"/>
</dbReference>
<dbReference type="Proteomes" id="UP000196877">
    <property type="component" value="Chromosome"/>
</dbReference>
<dbReference type="InterPro" id="IPR005754">
    <property type="entry name" value="Sortase"/>
</dbReference>
<dbReference type="SUPFAM" id="SSF63817">
    <property type="entry name" value="Sortase"/>
    <property type="match status" value="1"/>
</dbReference>
<accession>A0ABN5AG18</accession>